<comment type="similarity">
    <text evidence="1">Belongs to the PrpD family.</text>
</comment>
<proteinExistence type="inferred from homology"/>
<dbReference type="Pfam" id="PF19305">
    <property type="entry name" value="MmgE_PrpD_C"/>
    <property type="match status" value="1"/>
</dbReference>
<evidence type="ECO:0000256" key="1">
    <source>
        <dbReference type="ARBA" id="ARBA00006174"/>
    </source>
</evidence>
<dbReference type="Gene3D" id="3.30.1330.120">
    <property type="entry name" value="2-methylcitrate dehydratase PrpD"/>
    <property type="match status" value="1"/>
</dbReference>
<protein>
    <submittedName>
        <fullName evidence="4">MmgE/PrpD family protein</fullName>
    </submittedName>
</protein>
<dbReference type="InterPro" id="IPR042183">
    <property type="entry name" value="MmgE/PrpD_sf_1"/>
</dbReference>
<evidence type="ECO:0000313" key="5">
    <source>
        <dbReference type="Proteomes" id="UP000515934"/>
    </source>
</evidence>
<reference evidence="4 5" key="1">
    <citation type="submission" date="2020-08" db="EMBL/GenBank/DDBJ databases">
        <title>Genome sequence of Leucobacter denitrificans KACC 14055T.</title>
        <authorList>
            <person name="Hyun D.-W."/>
            <person name="Bae J.-W."/>
        </authorList>
    </citation>
    <scope>NUCLEOTIDE SEQUENCE [LARGE SCALE GENOMIC DNA]</scope>
    <source>
        <strain evidence="4 5">KACC 14055</strain>
    </source>
</reference>
<dbReference type="InterPro" id="IPR042188">
    <property type="entry name" value="MmgE/PrpD_sf_2"/>
</dbReference>
<gene>
    <name evidence="4" type="ORF">H9L06_08035</name>
</gene>
<dbReference type="RefSeq" id="WP_187554699.1">
    <property type="nucleotide sequence ID" value="NZ_CP060716.1"/>
</dbReference>
<dbReference type="AlphaFoldDB" id="A0A7G9S303"/>
<dbReference type="KEGG" id="ldn:H9L06_08035"/>
<dbReference type="Pfam" id="PF03972">
    <property type="entry name" value="MmgE_PrpD_N"/>
    <property type="match status" value="1"/>
</dbReference>
<dbReference type="InterPro" id="IPR045337">
    <property type="entry name" value="MmgE_PrpD_C"/>
</dbReference>
<evidence type="ECO:0000259" key="2">
    <source>
        <dbReference type="Pfam" id="PF03972"/>
    </source>
</evidence>
<dbReference type="PANTHER" id="PTHR16943">
    <property type="entry name" value="2-METHYLCITRATE DEHYDRATASE-RELATED"/>
    <property type="match status" value="1"/>
</dbReference>
<feature type="domain" description="MmgE/PrpD N-terminal" evidence="2">
    <location>
        <begin position="9"/>
        <end position="245"/>
    </location>
</feature>
<accession>A0A7G9S303</accession>
<dbReference type="InterPro" id="IPR036148">
    <property type="entry name" value="MmgE/PrpD_sf"/>
</dbReference>
<dbReference type="SUPFAM" id="SSF103378">
    <property type="entry name" value="2-methylcitrate dehydratase PrpD"/>
    <property type="match status" value="1"/>
</dbReference>
<dbReference type="Proteomes" id="UP000515934">
    <property type="component" value="Chromosome"/>
</dbReference>
<keyword evidence="5" id="KW-1185">Reference proteome</keyword>
<dbReference type="InterPro" id="IPR045336">
    <property type="entry name" value="MmgE_PrpD_N"/>
</dbReference>
<feature type="domain" description="MmgE/PrpD C-terminal" evidence="3">
    <location>
        <begin position="269"/>
        <end position="435"/>
    </location>
</feature>
<dbReference type="GO" id="GO:0016829">
    <property type="term" value="F:lyase activity"/>
    <property type="evidence" value="ECO:0007669"/>
    <property type="project" value="InterPro"/>
</dbReference>
<dbReference type="InterPro" id="IPR005656">
    <property type="entry name" value="MmgE_PrpD"/>
</dbReference>
<evidence type="ECO:0000259" key="3">
    <source>
        <dbReference type="Pfam" id="PF19305"/>
    </source>
</evidence>
<dbReference type="PANTHER" id="PTHR16943:SF8">
    <property type="entry name" value="2-METHYLCITRATE DEHYDRATASE"/>
    <property type="match status" value="1"/>
</dbReference>
<dbReference type="Gene3D" id="1.10.4100.10">
    <property type="entry name" value="2-methylcitrate dehydratase PrpD"/>
    <property type="match status" value="1"/>
</dbReference>
<dbReference type="EMBL" id="CP060716">
    <property type="protein sequence ID" value="QNN62228.1"/>
    <property type="molecule type" value="Genomic_DNA"/>
</dbReference>
<organism evidence="4 5">
    <name type="scientific">Leucobacter denitrificans</name>
    <dbReference type="NCBI Taxonomy" id="683042"/>
    <lineage>
        <taxon>Bacteria</taxon>
        <taxon>Bacillati</taxon>
        <taxon>Actinomycetota</taxon>
        <taxon>Actinomycetes</taxon>
        <taxon>Micrococcales</taxon>
        <taxon>Microbacteriaceae</taxon>
        <taxon>Leucobacter</taxon>
    </lineage>
</organism>
<evidence type="ECO:0000313" key="4">
    <source>
        <dbReference type="EMBL" id="QNN62228.1"/>
    </source>
</evidence>
<name>A0A7G9S303_9MICO</name>
<sequence>MSMSATHTVACWASSVSEENLPDNVAHHGRRLIIDYLAAATAGSTTELSQKLREHHRVVEPGTRATAIAGPRLTAGAAAFVNGAAAHGLELDDGYTPGSVHPGACVIPAVLAVGEATGATLGAVAAAVIVGVEITTRIAEAGHPNVLKAGFHNTPVAGVFGAAAAVSNLLRLSPEATAGSLGLAGSYAGGLREYHAHASEVKRLHTGKAAQDGLKCAELAAQGIYGPSTVLEGENGYFKAFAHGNWSPEVLLDNLGQSWTSLRTYVKPYPCCRHLHGAIDAARALRRAETFELGDIETMRLGTFDLAARLNRAEPTTVMEAQFSLPFAISAALKFGSIDLRTFEPERLFDDEVQQLSRQVTVVLDEAAQQAYPRERAAQLSITLKNGQVLETRVHQPLGEPDNPLSDDDIEEKFRNLATPVIGEARVEGVLEAAWSGSDLTALTSALSE</sequence>